<dbReference type="PANTHER" id="PTHR45947">
    <property type="entry name" value="SULFOQUINOVOSYL TRANSFERASE SQD2"/>
    <property type="match status" value="1"/>
</dbReference>
<evidence type="ECO:0000259" key="2">
    <source>
        <dbReference type="Pfam" id="PF13579"/>
    </source>
</evidence>
<dbReference type="Proteomes" id="UP000232883">
    <property type="component" value="Chromosome"/>
</dbReference>
<protein>
    <submittedName>
        <fullName evidence="3">Glycosyl transferase family 1</fullName>
    </submittedName>
</protein>
<dbReference type="RefSeq" id="WP_100992964.1">
    <property type="nucleotide sequence ID" value="NZ_CP025096.1"/>
</dbReference>
<dbReference type="AlphaFoldDB" id="A0A2K8Z9B5"/>
<dbReference type="Gene3D" id="3.40.50.2000">
    <property type="entry name" value="Glycogen Phosphorylase B"/>
    <property type="match status" value="2"/>
</dbReference>
<evidence type="ECO:0000259" key="1">
    <source>
        <dbReference type="Pfam" id="PF00534"/>
    </source>
</evidence>
<dbReference type="InterPro" id="IPR028098">
    <property type="entry name" value="Glyco_trans_4-like_N"/>
</dbReference>
<dbReference type="SUPFAM" id="SSF53756">
    <property type="entry name" value="UDP-Glycosyltransferase/glycogen phosphorylase"/>
    <property type="match status" value="1"/>
</dbReference>
<feature type="domain" description="Glycosyltransferase subfamily 4-like N-terminal" evidence="2">
    <location>
        <begin position="15"/>
        <end position="188"/>
    </location>
</feature>
<dbReference type="OrthoDB" id="9790710at2"/>
<gene>
    <name evidence="3" type="ORF">CWM47_34020</name>
</gene>
<organism evidence="3 4">
    <name type="scientific">Spirosoma pollinicola</name>
    <dbReference type="NCBI Taxonomy" id="2057025"/>
    <lineage>
        <taxon>Bacteria</taxon>
        <taxon>Pseudomonadati</taxon>
        <taxon>Bacteroidota</taxon>
        <taxon>Cytophagia</taxon>
        <taxon>Cytophagales</taxon>
        <taxon>Cytophagaceae</taxon>
        <taxon>Spirosoma</taxon>
    </lineage>
</organism>
<dbReference type="InterPro" id="IPR001296">
    <property type="entry name" value="Glyco_trans_1"/>
</dbReference>
<dbReference type="InterPro" id="IPR050194">
    <property type="entry name" value="Glycosyltransferase_grp1"/>
</dbReference>
<keyword evidence="3" id="KW-0808">Transferase</keyword>
<reference evidence="3 4" key="1">
    <citation type="submission" date="2017-11" db="EMBL/GenBank/DDBJ databases">
        <title>Taxonomic description and genome sequences of Spirosoma HA7 sp. nov., isolated from pollen microhabitat of Corylus avellana.</title>
        <authorList>
            <person name="Ambika Manirajan B."/>
            <person name="Suarez C."/>
            <person name="Ratering S."/>
            <person name="Geissler-Plaum R."/>
            <person name="Cardinale M."/>
            <person name="Sylvia S."/>
        </authorList>
    </citation>
    <scope>NUCLEOTIDE SEQUENCE [LARGE SCALE GENOMIC DNA]</scope>
    <source>
        <strain evidence="3 4">HA7</strain>
    </source>
</reference>
<dbReference type="KEGG" id="spir:CWM47_34020"/>
<accession>A0A2K8Z9B5</accession>
<dbReference type="GO" id="GO:0016757">
    <property type="term" value="F:glycosyltransferase activity"/>
    <property type="evidence" value="ECO:0007669"/>
    <property type="project" value="InterPro"/>
</dbReference>
<sequence>MRILHVAAEIDPETGGVSQAVRTMINGLNNVGVHNEVVSVDAPDAPFIQTDPFTIHALGPRNGQWGYNSKLISWLVNNAAHFDVIILHGLWLYPGYALRRAMKIVRNKQRKGTGPTFFVMPHGMLDPWFQKASTRKIKALRNWAYWKLIERDIIADADGLLFTCEAELLLAREPFRPYKPKKEAVVGLGVDEPPVYTPAMRESFLRKCPDVADTPYLLFLSRIHEKKGIDLLIDAYSQLVKRYSALEAEVCAGGSTAAGFEKMSLPKLVIAGPGLETPYGQKVQQQVAQQQALASLVSFPGMLTDDAKWGAFYGCEAFVLPSHQENFGIAVVEALSCGRPVLISDQVNIWREIEMAGGGLVAADTREGTEQMLDGWLRLSDDQKRAIEQQTRKSYQMYFAVEPAAKNLLTAIV</sequence>
<keyword evidence="4" id="KW-1185">Reference proteome</keyword>
<name>A0A2K8Z9B5_9BACT</name>
<dbReference type="Pfam" id="PF00534">
    <property type="entry name" value="Glycos_transf_1"/>
    <property type="match status" value="1"/>
</dbReference>
<evidence type="ECO:0000313" key="4">
    <source>
        <dbReference type="Proteomes" id="UP000232883"/>
    </source>
</evidence>
<dbReference type="PANTHER" id="PTHR45947:SF3">
    <property type="entry name" value="SULFOQUINOVOSYL TRANSFERASE SQD2"/>
    <property type="match status" value="1"/>
</dbReference>
<dbReference type="Pfam" id="PF13579">
    <property type="entry name" value="Glyco_trans_4_4"/>
    <property type="match status" value="1"/>
</dbReference>
<proteinExistence type="predicted"/>
<feature type="domain" description="Glycosyl transferase family 1" evidence="1">
    <location>
        <begin position="212"/>
        <end position="389"/>
    </location>
</feature>
<evidence type="ECO:0000313" key="3">
    <source>
        <dbReference type="EMBL" id="AUD06419.1"/>
    </source>
</evidence>
<dbReference type="EMBL" id="CP025096">
    <property type="protein sequence ID" value="AUD06419.1"/>
    <property type="molecule type" value="Genomic_DNA"/>
</dbReference>